<keyword evidence="5" id="KW-0175">Coiled coil</keyword>
<evidence type="ECO:0000256" key="5">
    <source>
        <dbReference type="SAM" id="Coils"/>
    </source>
</evidence>
<evidence type="ECO:0000256" key="4">
    <source>
        <dbReference type="PROSITE-ProRule" id="PRU01343"/>
    </source>
</evidence>
<name>A0A397YJ93_BRACM</name>
<evidence type="ECO:0000259" key="6">
    <source>
        <dbReference type="PROSITE" id="PS51999"/>
    </source>
</evidence>
<gene>
    <name evidence="7" type="ORF">BRARA_H01769</name>
</gene>
<accession>A0A397YJ93</accession>
<dbReference type="PROSITE" id="PS51999">
    <property type="entry name" value="ZF_GRF"/>
    <property type="match status" value="1"/>
</dbReference>
<dbReference type="EMBL" id="CM010635">
    <property type="protein sequence ID" value="RID51080.1"/>
    <property type="molecule type" value="Genomic_DNA"/>
</dbReference>
<evidence type="ECO:0000256" key="3">
    <source>
        <dbReference type="ARBA" id="ARBA00022833"/>
    </source>
</evidence>
<dbReference type="InterPro" id="IPR010666">
    <property type="entry name" value="Znf_GRF"/>
</dbReference>
<reference evidence="7 8" key="1">
    <citation type="submission" date="2018-06" db="EMBL/GenBank/DDBJ databases">
        <title>WGS assembly of Brassica rapa FPsc.</title>
        <authorList>
            <person name="Bowman J."/>
            <person name="Kohchi T."/>
            <person name="Yamato K."/>
            <person name="Jenkins J."/>
            <person name="Shu S."/>
            <person name="Ishizaki K."/>
            <person name="Yamaoka S."/>
            <person name="Nishihama R."/>
            <person name="Nakamura Y."/>
            <person name="Berger F."/>
            <person name="Adam C."/>
            <person name="Aki S."/>
            <person name="Althoff F."/>
            <person name="Araki T."/>
            <person name="Arteaga-Vazquez M."/>
            <person name="Balasubrmanian S."/>
            <person name="Bauer D."/>
            <person name="Boehm C."/>
            <person name="Briginshaw L."/>
            <person name="Caballero-Perez J."/>
            <person name="Catarino B."/>
            <person name="Chen F."/>
            <person name="Chiyoda S."/>
            <person name="Chovatia M."/>
            <person name="Davies K."/>
            <person name="Delmans M."/>
            <person name="Demura T."/>
            <person name="Dierschke T."/>
            <person name="Dolan L."/>
            <person name="Dorantes-Acosta A."/>
            <person name="Eklund D."/>
            <person name="Florent S."/>
            <person name="Flores-Sandoval E."/>
            <person name="Fujiyama A."/>
            <person name="Fukuzawa H."/>
            <person name="Galik B."/>
            <person name="Grimanelli D."/>
            <person name="Grimwood J."/>
            <person name="Grossniklaus U."/>
            <person name="Hamada T."/>
            <person name="Haseloff J."/>
            <person name="Hetherington A."/>
            <person name="Higo A."/>
            <person name="Hirakawa Y."/>
            <person name="Hundley H."/>
            <person name="Ikeda Y."/>
            <person name="Inoue K."/>
            <person name="Inoue S."/>
            <person name="Ishida S."/>
            <person name="Jia Q."/>
            <person name="Kakita M."/>
            <person name="Kanazawa T."/>
            <person name="Kawai Y."/>
            <person name="Kawashima T."/>
            <person name="Kennedy M."/>
            <person name="Kinose K."/>
            <person name="Kinoshita T."/>
            <person name="Kohara Y."/>
            <person name="Koide E."/>
            <person name="Komatsu K."/>
            <person name="Kopischke S."/>
            <person name="Kubo M."/>
            <person name="Kyozuka J."/>
            <person name="Lagercrantz U."/>
            <person name="Lin S."/>
            <person name="Lindquist E."/>
            <person name="Lipzen A."/>
            <person name="Lu C."/>
            <person name="Luna E."/>
            <person name="Martienssen R."/>
            <person name="Minamino N."/>
            <person name="Mizutani M."/>
            <person name="Mizutani M."/>
            <person name="Mochizuki N."/>
            <person name="Monte I."/>
            <person name="Mosher R."/>
            <person name="Nagasaki H."/>
            <person name="Nakagami H."/>
            <person name="Naramoto S."/>
            <person name="Nishitani K."/>
            <person name="Ohtani M."/>
            <person name="Okamoto T."/>
            <person name="Okumura M."/>
            <person name="Phillips J."/>
            <person name="Pollak B."/>
            <person name="Reinders A."/>
            <person name="Roevekamp M."/>
            <person name="Sano R."/>
            <person name="Sawa S."/>
            <person name="Schmid M."/>
            <person name="Shirakawa M."/>
            <person name="Solano R."/>
            <person name="Spunde A."/>
            <person name="Suetsugu N."/>
            <person name="Sugano S."/>
            <person name="Sugiyama A."/>
            <person name="Sun R."/>
            <person name="Suzuki Y."/>
            <person name="Takenaka M."/>
            <person name="Takezawa D."/>
            <person name="Tomogane H."/>
            <person name="Tsuzuki M."/>
            <person name="Ueda T."/>
            <person name="Umeda M."/>
            <person name="Ward J."/>
            <person name="Watanabe Y."/>
            <person name="Yazaki K."/>
            <person name="Yokoyama R."/>
            <person name="Yoshitake Y."/>
            <person name="Yotsui I."/>
            <person name="Zachgo S."/>
            <person name="Schmutz J."/>
        </authorList>
    </citation>
    <scope>NUCLEOTIDE SEQUENCE [LARGE SCALE GENOMIC DNA]</scope>
    <source>
        <strain evidence="8">cv. B-3</strain>
    </source>
</reference>
<feature type="domain" description="GRF-type" evidence="6">
    <location>
        <begin position="21"/>
        <end position="64"/>
    </location>
</feature>
<dbReference type="Proteomes" id="UP000264353">
    <property type="component" value="Chromosome A8"/>
</dbReference>
<evidence type="ECO:0000313" key="7">
    <source>
        <dbReference type="EMBL" id="RID51080.1"/>
    </source>
</evidence>
<protein>
    <recommendedName>
        <fullName evidence="6">GRF-type domain-containing protein</fullName>
    </recommendedName>
</protein>
<organism evidence="7 8">
    <name type="scientific">Brassica campestris</name>
    <name type="common">Field mustard</name>
    <dbReference type="NCBI Taxonomy" id="3711"/>
    <lineage>
        <taxon>Eukaryota</taxon>
        <taxon>Viridiplantae</taxon>
        <taxon>Streptophyta</taxon>
        <taxon>Embryophyta</taxon>
        <taxon>Tracheophyta</taxon>
        <taxon>Spermatophyta</taxon>
        <taxon>Magnoliopsida</taxon>
        <taxon>eudicotyledons</taxon>
        <taxon>Gunneridae</taxon>
        <taxon>Pentapetalae</taxon>
        <taxon>rosids</taxon>
        <taxon>malvids</taxon>
        <taxon>Brassicales</taxon>
        <taxon>Brassicaceae</taxon>
        <taxon>Brassiceae</taxon>
        <taxon>Brassica</taxon>
    </lineage>
</organism>
<dbReference type="GO" id="GO:0008270">
    <property type="term" value="F:zinc ion binding"/>
    <property type="evidence" value="ECO:0007669"/>
    <property type="project" value="UniProtKB-KW"/>
</dbReference>
<dbReference type="AlphaFoldDB" id="A0A397YJ93"/>
<keyword evidence="3" id="KW-0862">Zinc</keyword>
<dbReference type="PANTHER" id="PTHR33248">
    <property type="entry name" value="ZINC ION-BINDING PROTEIN"/>
    <property type="match status" value="1"/>
</dbReference>
<sequence length="124" mass="14778">MSNSASSSSRQRAMGGVPTQCWCGKNVATFVSKTEKNPYRRFYRCEIAFQRKTERHLFRWVDEAVIDEIGKVDAKHDELVNDVKDLRESMMERFKFQEKRLEKVEEEAMRVKMNEEMIESYDRI</sequence>
<evidence type="ECO:0000256" key="1">
    <source>
        <dbReference type="ARBA" id="ARBA00022723"/>
    </source>
</evidence>
<feature type="coiled-coil region" evidence="5">
    <location>
        <begin position="87"/>
        <end position="114"/>
    </location>
</feature>
<feature type="non-terminal residue" evidence="7">
    <location>
        <position position="124"/>
    </location>
</feature>
<evidence type="ECO:0000256" key="2">
    <source>
        <dbReference type="ARBA" id="ARBA00022771"/>
    </source>
</evidence>
<evidence type="ECO:0000313" key="8">
    <source>
        <dbReference type="Proteomes" id="UP000264353"/>
    </source>
</evidence>
<keyword evidence="1" id="KW-0479">Metal-binding</keyword>
<keyword evidence="2 4" id="KW-0863">Zinc-finger</keyword>
<proteinExistence type="predicted"/>